<dbReference type="InterPro" id="IPR001434">
    <property type="entry name" value="OmcB-like_DUF11"/>
</dbReference>
<feature type="region of interest" description="Disordered" evidence="1">
    <location>
        <begin position="621"/>
        <end position="648"/>
    </location>
</feature>
<dbReference type="Pfam" id="PF01345">
    <property type="entry name" value="DUF11"/>
    <property type="match status" value="5"/>
</dbReference>
<dbReference type="PANTHER" id="PTHR34819">
    <property type="entry name" value="LARGE CYSTEINE-RICH PERIPLASMIC PROTEIN OMCB"/>
    <property type="match status" value="1"/>
</dbReference>
<feature type="domain" description="DUF11" evidence="3">
    <location>
        <begin position="1018"/>
        <end position="1110"/>
    </location>
</feature>
<name>A0A2T4UBM7_9ACTN</name>
<feature type="domain" description="DUF11" evidence="3">
    <location>
        <begin position="524"/>
        <end position="642"/>
    </location>
</feature>
<dbReference type="PANTHER" id="PTHR34819:SF3">
    <property type="entry name" value="CELL SURFACE PROTEIN"/>
    <property type="match status" value="1"/>
</dbReference>
<protein>
    <recommendedName>
        <fullName evidence="3">DUF11 domain-containing protein</fullName>
    </recommendedName>
</protein>
<feature type="domain" description="DUF11" evidence="3">
    <location>
        <begin position="773"/>
        <end position="887"/>
    </location>
</feature>
<feature type="domain" description="DUF11" evidence="3">
    <location>
        <begin position="650"/>
        <end position="767"/>
    </location>
</feature>
<dbReference type="InterPro" id="IPR013783">
    <property type="entry name" value="Ig-like_fold"/>
</dbReference>
<feature type="chain" id="PRO_5015607476" description="DUF11 domain-containing protein" evidence="2">
    <location>
        <begin position="31"/>
        <end position="1565"/>
    </location>
</feature>
<dbReference type="Proteomes" id="UP000240739">
    <property type="component" value="Unassembled WGS sequence"/>
</dbReference>
<dbReference type="GO" id="GO:0005975">
    <property type="term" value="P:carbohydrate metabolic process"/>
    <property type="evidence" value="ECO:0007669"/>
    <property type="project" value="UniProtKB-ARBA"/>
</dbReference>
<dbReference type="EMBL" id="PYYB01000005">
    <property type="protein sequence ID" value="PTL54291.1"/>
    <property type="molecule type" value="Genomic_DNA"/>
</dbReference>
<keyword evidence="2" id="KW-0732">Signal</keyword>
<dbReference type="Gene3D" id="2.60.40.10">
    <property type="entry name" value="Immunoglobulins"/>
    <property type="match status" value="3"/>
</dbReference>
<dbReference type="RefSeq" id="WP_107571233.1">
    <property type="nucleotide sequence ID" value="NZ_PYYB01000005.1"/>
</dbReference>
<evidence type="ECO:0000256" key="1">
    <source>
        <dbReference type="SAM" id="MobiDB-lite"/>
    </source>
</evidence>
<reference evidence="4 5" key="1">
    <citation type="submission" date="2018-03" db="EMBL/GenBank/DDBJ databases">
        <title>Aquarubrobacter algicola gen. nov., sp. nov., a novel actinobacterium isolated from shallow eutrophic lake during the end of cyanobacterial harmful algal blooms.</title>
        <authorList>
            <person name="Chun S.J."/>
        </authorList>
    </citation>
    <scope>NUCLEOTIDE SEQUENCE [LARGE SCALE GENOMIC DNA]</scope>
    <source>
        <strain evidence="4 5">Seoho-28</strain>
    </source>
</reference>
<keyword evidence="5" id="KW-1185">Reference proteome</keyword>
<comment type="caution">
    <text evidence="4">The sequence shown here is derived from an EMBL/GenBank/DDBJ whole genome shotgun (WGS) entry which is preliminary data.</text>
</comment>
<organism evidence="4 5">
    <name type="scientific">Paraconexibacter algicola</name>
    <dbReference type="NCBI Taxonomy" id="2133960"/>
    <lineage>
        <taxon>Bacteria</taxon>
        <taxon>Bacillati</taxon>
        <taxon>Actinomycetota</taxon>
        <taxon>Thermoleophilia</taxon>
        <taxon>Solirubrobacterales</taxon>
        <taxon>Paraconexibacteraceae</taxon>
        <taxon>Paraconexibacter</taxon>
    </lineage>
</organism>
<gene>
    <name evidence="4" type="ORF">C7Y72_21335</name>
</gene>
<dbReference type="NCBIfam" id="TIGR01451">
    <property type="entry name" value="B_ant_repeat"/>
    <property type="match status" value="5"/>
</dbReference>
<evidence type="ECO:0000313" key="4">
    <source>
        <dbReference type="EMBL" id="PTL54291.1"/>
    </source>
</evidence>
<accession>A0A2T4UBM7</accession>
<evidence type="ECO:0000313" key="5">
    <source>
        <dbReference type="Proteomes" id="UP000240739"/>
    </source>
</evidence>
<evidence type="ECO:0000259" key="3">
    <source>
        <dbReference type="Pfam" id="PF01345"/>
    </source>
</evidence>
<evidence type="ECO:0000256" key="2">
    <source>
        <dbReference type="SAM" id="SignalP"/>
    </source>
</evidence>
<dbReference type="InterPro" id="IPR047589">
    <property type="entry name" value="DUF11_rpt"/>
</dbReference>
<feature type="domain" description="DUF11" evidence="3">
    <location>
        <begin position="896"/>
        <end position="1009"/>
    </location>
</feature>
<dbReference type="OrthoDB" id="134475at2"/>
<feature type="region of interest" description="Disordered" evidence="1">
    <location>
        <begin position="1411"/>
        <end position="1463"/>
    </location>
</feature>
<feature type="signal peptide" evidence="2">
    <location>
        <begin position="1"/>
        <end position="30"/>
    </location>
</feature>
<sequence length="1565" mass="158539">MVPHLPLRAALRATVLLVAVLLTCTSVASADRGFSARFSTNDTGDIAGIANTLMTCPAGSNASGTTCATTQNVGPTSTANVSYNNNYDMTYVDVDSDPTTFNSSTANQSLPAGAEVLFAGLYWGGDYSTGTAAAPNANARNTVRLRLPGATGYQTLTADTVDDSTLNIGRYQAFKDVTALVRPLPNAGNGTYGVANVQAGRGGDRYAGWTLIVAYRDTTAPARNLTVFDGLRTIRTTDPPTDIPVSGFLTPPSGQVKTEIGFVTWEGDHGLVGDSASLNGNVLSDAQHPATNFFNSRISRDGALFTDRNPSYANTLGMDASFTPANGFIGNSATSATIRVTTSGDQYLPGVITFATEIYAPKIEQTKTVRDVNGGQVEQGDVLEYTVSGTNTGQDGTANFVLRDPIPANTTYVPGSIVLGGTSSTAGAATDATGDDRGEYDAANARVVARLGAGANATQGGNVAPGRTYSLTFRVRVNGPALQDDPVPAGTRIDNTATASFFSQTTNTPLGATSSVRSTVTAPDLRIAKTRTGGPLVGGAANTYRLAVDNVGDARTQGTVTVSDTLPAGLTPTAASGTGWDCSISGQVVTCTRADALPAGSAYPPITLSVDVDGGVSGDVSNTATVSGGGDGQLSNNSSTDTSPSSQSADLTLTKVADKASVVIGETVVFTLTAKNEGPSTATSVTITDALPTGLQFVSSTPACTIDPVSGTLSCPVGTLARGASRTVEITARAMASAATTTVRNTATVAGQQADPTPGNNAADASVAVAGADLRVVKTLDGPAAPRTGDRVTYTVKVENRGASRATGVVLRDALPDGLSAVTTDGGAACTVDGTQLTCAVGALAAGDTYTVKVSGTVKAGQTTLTNTASASGNEADPDTSNNTDQVVTPVAAAADLKVVKRADPAQVSPGDQLDYFFVTTNDGPDTATSVTVTDVLPAGVTYVSGAPGCNESAGTVTCSYAQPILPGTSRQTGFTVRVAATASGTIRNTATVASPVFDPDTTNNTDTIATTVLDVADVAITKTADRTTATAGDTVTYTLKATNAGPATARDVVITDTLPPGVHYASADAPCTIGPGGAAGIVRCEVGSIPAGGSVTKELRVTVDPITVANPGASHQLDVQKVEAQLDLEPGQTRTVAVSCPSGYLATDGSTRVDAVDQGTGTLASPKVLVNRAVGRGGWEGTVRNDATGRAQAKVFAVCVSERTSQELGHAHDLVVSDPVTNTRTLLAGRNTVTLSCGPGQTPIQPGIALQGDATILTSFPQGDSAWTFALDSPEGTQATFSIRCLDRTLGVTDGHTHPLNLQLLRKDVVVAAGQTVEVQLDCADDAKGVVGGYDVDPGLVPLGNDPRPKTRAFRFFNPTGQDLNASVTLLCLSTRTGGEQAFTTIENTAQVATATPETDLADNQGSARITATGGSAATPAPAPAAATPDAPATGAGTPTAPSAPATTPAAPSGPAAPATGRAALARSTVTVRGATAVTAVRCGGGATCRGTVRLLAAATQRLGGRVVRKGTVLATGRYVVRSGRTAKVTLRATSAGKRALRSKALRRGQLRLGTATRIVKLAR</sequence>
<dbReference type="InterPro" id="IPR051172">
    <property type="entry name" value="Chlamydia_OmcB"/>
</dbReference>
<feature type="compositionally biased region" description="Low complexity" evidence="1">
    <location>
        <begin position="635"/>
        <end position="648"/>
    </location>
</feature>
<dbReference type="Gene3D" id="2.60.40.740">
    <property type="match status" value="2"/>
</dbReference>
<proteinExistence type="predicted"/>
<feature type="compositionally biased region" description="Low complexity" evidence="1">
    <location>
        <begin position="1412"/>
        <end position="1463"/>
    </location>
</feature>